<reference evidence="1 2" key="1">
    <citation type="journal article" date="2017" name="BMC Genomics">
        <title>Comparative genomic and phylogenomic analyses of the Bifidobacteriaceae family.</title>
        <authorList>
            <person name="Lugli G.A."/>
            <person name="Milani C."/>
            <person name="Turroni F."/>
            <person name="Duranti S."/>
            <person name="Mancabelli L."/>
            <person name="Mangifesta M."/>
            <person name="Ferrario C."/>
            <person name="Modesto M."/>
            <person name="Mattarelli P."/>
            <person name="Jiri K."/>
            <person name="van Sinderen D."/>
            <person name="Ventura M."/>
        </authorList>
    </citation>
    <scope>NUCLEOTIDE SEQUENCE [LARGE SCALE GENOMIC DNA]</scope>
    <source>
        <strain evidence="1 2">DSM 100202</strain>
    </source>
</reference>
<keyword evidence="2" id="KW-1185">Reference proteome</keyword>
<protein>
    <submittedName>
        <fullName evidence="1">Uncharacterized protein</fullName>
    </submittedName>
</protein>
<gene>
    <name evidence="1" type="ORF">BHAP_2265</name>
</gene>
<dbReference type="AlphaFoldDB" id="A0A261FN11"/>
<dbReference type="EMBL" id="MWWY01000074">
    <property type="protein sequence ID" value="OZG60562.1"/>
    <property type="molecule type" value="Genomic_DNA"/>
</dbReference>
<comment type="caution">
    <text evidence="1">The sequence shown here is derived from an EMBL/GenBank/DDBJ whole genome shotgun (WGS) entry which is preliminary data.</text>
</comment>
<accession>A0A261FN11</accession>
<sequence length="79" mass="8293">MTSDHHAPYVQGFTHATMAGTAGCDTVRLSGSLKTGLSSDRSLQLGSVKVESLVIADQQRRGECVPGPCTHRPSSHESG</sequence>
<evidence type="ECO:0000313" key="2">
    <source>
        <dbReference type="Proteomes" id="UP000216074"/>
    </source>
</evidence>
<dbReference type="Proteomes" id="UP000216074">
    <property type="component" value="Unassembled WGS sequence"/>
</dbReference>
<evidence type="ECO:0000313" key="1">
    <source>
        <dbReference type="EMBL" id="OZG60562.1"/>
    </source>
</evidence>
<organism evidence="1 2">
    <name type="scientific">Bifidobacterium hapali</name>
    <dbReference type="NCBI Taxonomy" id="1630172"/>
    <lineage>
        <taxon>Bacteria</taxon>
        <taxon>Bacillati</taxon>
        <taxon>Actinomycetota</taxon>
        <taxon>Actinomycetes</taxon>
        <taxon>Bifidobacteriales</taxon>
        <taxon>Bifidobacteriaceae</taxon>
        <taxon>Bifidobacterium</taxon>
    </lineage>
</organism>
<proteinExistence type="predicted"/>
<name>A0A261FN11_9BIFI</name>